<dbReference type="RefSeq" id="WP_202197953.1">
    <property type="nucleotide sequence ID" value="NZ_BAAATO010000004.1"/>
</dbReference>
<organism evidence="3 4">
    <name type="scientific">Streptomyces spororaveus</name>
    <dbReference type="NCBI Taxonomy" id="284039"/>
    <lineage>
        <taxon>Bacteria</taxon>
        <taxon>Bacillati</taxon>
        <taxon>Actinomycetota</taxon>
        <taxon>Actinomycetes</taxon>
        <taxon>Kitasatosporales</taxon>
        <taxon>Streptomycetaceae</taxon>
        <taxon>Streptomyces</taxon>
    </lineage>
</organism>
<dbReference type="InterPro" id="IPR009288">
    <property type="entry name" value="AIG2-like_dom"/>
</dbReference>
<feature type="domain" description="SGNH hydrolase-type esterase" evidence="2">
    <location>
        <begin position="124"/>
        <end position="312"/>
    </location>
</feature>
<dbReference type="SUPFAM" id="SSF52266">
    <property type="entry name" value="SGNH hydrolase"/>
    <property type="match status" value="1"/>
</dbReference>
<dbReference type="EMBL" id="BNED01000005">
    <property type="protein sequence ID" value="GHI75516.1"/>
    <property type="molecule type" value="Genomic_DNA"/>
</dbReference>
<evidence type="ECO:0000259" key="1">
    <source>
        <dbReference type="Pfam" id="PF06094"/>
    </source>
</evidence>
<keyword evidence="4" id="KW-1185">Reference proteome</keyword>
<evidence type="ECO:0000313" key="4">
    <source>
        <dbReference type="Proteomes" id="UP000608522"/>
    </source>
</evidence>
<evidence type="ECO:0000259" key="2">
    <source>
        <dbReference type="Pfam" id="PF13472"/>
    </source>
</evidence>
<dbReference type="SUPFAM" id="SSF110857">
    <property type="entry name" value="Gamma-glutamyl cyclotransferase-like"/>
    <property type="match status" value="1"/>
</dbReference>
<dbReference type="InterPro" id="IPR051532">
    <property type="entry name" value="Ester_Hydrolysis_Enzymes"/>
</dbReference>
<dbReference type="InterPro" id="IPR013830">
    <property type="entry name" value="SGNH_hydro"/>
</dbReference>
<name>A0ABQ3T560_9ACTN</name>
<dbReference type="PANTHER" id="PTHR30383:SF5">
    <property type="entry name" value="SGNH HYDROLASE-TYPE ESTERASE DOMAIN-CONTAINING PROTEIN"/>
    <property type="match status" value="1"/>
</dbReference>
<dbReference type="Proteomes" id="UP000608522">
    <property type="component" value="Unassembled WGS sequence"/>
</dbReference>
<dbReference type="Gene3D" id="3.40.50.1110">
    <property type="entry name" value="SGNH hydrolase"/>
    <property type="match status" value="1"/>
</dbReference>
<dbReference type="InterPro" id="IPR036568">
    <property type="entry name" value="GGCT-like_sf"/>
</dbReference>
<accession>A0ABQ3T560</accession>
<protein>
    <recommendedName>
        <fullName evidence="5">Lysophospholipase L1-like esterase</fullName>
    </recommendedName>
</protein>
<sequence length="322" mass="34390">MTASRTHTLFSFGTLMDERVQTALFGGAVPTSPASLAGYTTRPLKITDPAVIAASGLDVHLILERRLGASVEGSVLHLTDEGLAAADAYEVDDYARRRVVLSSGESAWAYLDARPLRPAERIVVVGDSIAYGRCDPRGGWAGHLAAAHIAANEAERRLFNLAVPGSTLADVGEQTPPLLAARRPDTLLVAAGINDSAVPLTGAAADAGTEADGTAGTAQIDRLTGSLEALAAAALDHNARLVVAGPSWLDENRTRDYEGLRFTRARALALRAFLRAWCEANHIDYLDLWEPLRERTELLVDGLHPTAEGHRALYEHLDAHGR</sequence>
<dbReference type="CDD" id="cd00229">
    <property type="entry name" value="SGNH_hydrolase"/>
    <property type="match status" value="1"/>
</dbReference>
<reference evidence="4" key="1">
    <citation type="submission" date="2023-07" db="EMBL/GenBank/DDBJ databases">
        <title>Whole genome shotgun sequence of Streptomyces spororaveus NBRC 15456.</title>
        <authorList>
            <person name="Komaki H."/>
            <person name="Tamura T."/>
        </authorList>
    </citation>
    <scope>NUCLEOTIDE SEQUENCE [LARGE SCALE GENOMIC DNA]</scope>
    <source>
        <strain evidence="4">NBRC 15456</strain>
    </source>
</reference>
<dbReference type="CDD" id="cd06661">
    <property type="entry name" value="GGCT_like"/>
    <property type="match status" value="1"/>
</dbReference>
<feature type="domain" description="Gamma-glutamylcyclotransferase AIG2-like" evidence="1">
    <location>
        <begin position="9"/>
        <end position="112"/>
    </location>
</feature>
<evidence type="ECO:0008006" key="5">
    <source>
        <dbReference type="Google" id="ProtNLM"/>
    </source>
</evidence>
<dbReference type="Gene3D" id="3.10.490.10">
    <property type="entry name" value="Gamma-glutamyl cyclotransferase-like"/>
    <property type="match status" value="1"/>
</dbReference>
<dbReference type="InterPro" id="IPR036514">
    <property type="entry name" value="SGNH_hydro_sf"/>
</dbReference>
<dbReference type="PANTHER" id="PTHR30383">
    <property type="entry name" value="THIOESTERASE 1/PROTEASE 1/LYSOPHOSPHOLIPASE L1"/>
    <property type="match status" value="1"/>
</dbReference>
<dbReference type="Pfam" id="PF13472">
    <property type="entry name" value="Lipase_GDSL_2"/>
    <property type="match status" value="1"/>
</dbReference>
<dbReference type="InterPro" id="IPR013024">
    <property type="entry name" value="GGCT-like"/>
</dbReference>
<gene>
    <name evidence="3" type="ORF">Sspor_10770</name>
</gene>
<comment type="caution">
    <text evidence="3">The sequence shown here is derived from an EMBL/GenBank/DDBJ whole genome shotgun (WGS) entry which is preliminary data.</text>
</comment>
<proteinExistence type="predicted"/>
<evidence type="ECO:0000313" key="3">
    <source>
        <dbReference type="EMBL" id="GHI75516.1"/>
    </source>
</evidence>
<dbReference type="Pfam" id="PF06094">
    <property type="entry name" value="GGACT"/>
    <property type="match status" value="1"/>
</dbReference>